<proteinExistence type="predicted"/>
<dbReference type="GO" id="GO:0016787">
    <property type="term" value="F:hydrolase activity"/>
    <property type="evidence" value="ECO:0007669"/>
    <property type="project" value="UniProtKB-KW"/>
</dbReference>
<name>A0A167WG09_9HYPO</name>
<evidence type="ECO:0000313" key="2">
    <source>
        <dbReference type="Proteomes" id="UP000078544"/>
    </source>
</evidence>
<reference evidence="1 2" key="1">
    <citation type="journal article" date="2016" name="Genome Biol. Evol.">
        <title>Divergent and convergent evolution of fungal pathogenicity.</title>
        <authorList>
            <person name="Shang Y."/>
            <person name="Xiao G."/>
            <person name="Zheng P."/>
            <person name="Cen K."/>
            <person name="Zhan S."/>
            <person name="Wang C."/>
        </authorList>
    </citation>
    <scope>NUCLEOTIDE SEQUENCE [LARGE SCALE GENOMIC DNA]</scope>
    <source>
        <strain evidence="1 2">RCEF 2490</strain>
    </source>
</reference>
<accession>A0A167WG09</accession>
<comment type="caution">
    <text evidence="1">The sequence shown here is derived from an EMBL/GenBank/DDBJ whole genome shotgun (WGS) entry which is preliminary data.</text>
</comment>
<organism evidence="1 2">
    <name type="scientific">Moelleriella libera RCEF 2490</name>
    <dbReference type="NCBI Taxonomy" id="1081109"/>
    <lineage>
        <taxon>Eukaryota</taxon>
        <taxon>Fungi</taxon>
        <taxon>Dikarya</taxon>
        <taxon>Ascomycota</taxon>
        <taxon>Pezizomycotina</taxon>
        <taxon>Sordariomycetes</taxon>
        <taxon>Hypocreomycetidae</taxon>
        <taxon>Hypocreales</taxon>
        <taxon>Clavicipitaceae</taxon>
        <taxon>Moelleriella</taxon>
    </lineage>
</organism>
<keyword evidence="1" id="KW-0378">Hydrolase</keyword>
<keyword evidence="2" id="KW-1185">Reference proteome</keyword>
<dbReference type="Proteomes" id="UP000078544">
    <property type="component" value="Unassembled WGS sequence"/>
</dbReference>
<dbReference type="AlphaFoldDB" id="A0A167WG09"/>
<dbReference type="EMBL" id="AZGY01000028">
    <property type="protein sequence ID" value="KZZ88801.1"/>
    <property type="molecule type" value="Genomic_DNA"/>
</dbReference>
<gene>
    <name evidence="1" type="ORF">AAL_08002</name>
</gene>
<evidence type="ECO:0000313" key="1">
    <source>
        <dbReference type="EMBL" id="KZZ88801.1"/>
    </source>
</evidence>
<sequence length="424" mass="46494">MASSDLILLRSSAPGLPGPYLQENLAAYRVLDDIKVTFPHFVMAIGGHVKDRLLGVKSPTDAAVTLRDMHPGTILIDCNLHRRPLCSAPRIKGGPIPGHYRYHLLQRGEKDASQVALAVYSEVLAPFSDCIVVFLADFGGTPQAARFLAKWIAIISNHSYASHSRLLVVTSESSHWDESLFKFLLSVELLSLLRLDTSNALWTLAGVKSLISRHADLFFLPDIHDVYGSIQTEAQRGATQRAALGAKYSAVHTKSLLQDAIGHLVRGSNIAFNPILSSRLHNPVPSRMVDHILEVARVSRSVRDSIGLVASALAMNAFPPRMHHFLPECVFETLYLGQLRECALVLNDCDYAEGVGRDFVQGSEAELKLQTLLENNMLILSFARSNFDAGLYASPLPGLHLHNITPCKPGYVTQTVQLSHMPGT</sequence>
<dbReference type="OrthoDB" id="4766886at2759"/>
<dbReference type="STRING" id="1081109.A0A167WG09"/>
<protein>
    <submittedName>
        <fullName evidence="1">Patatin-like serine hydrolase</fullName>
    </submittedName>
</protein>